<protein>
    <recommendedName>
        <fullName evidence="1">Poor homologous synapsis 1 PH domain-containing protein</fullName>
    </recommendedName>
</protein>
<sequence length="255" mass="28061">MPYPSPLLVVATGHENAFMTPHLRAQGIMPLCQALSIVFELASLLLHHHASSKSILITHQAKVPPHEALVPHTSRQGANSCLQSNRKNTSFPSCISPGHSVFIVIIQIQKFAMRFSAASESQSFMDSVKATMKPERNSSELGKSSQFEFICSNGVQYRDAEDNKPPLSCEGMQYAYSKDHDLEGNCATLPPSFTTLLAGACIAPKKGMLTTKATNIIHSCFSSFKVMFSWLDIRWDGIKGEIIHPIPYLVDDGIR</sequence>
<comment type="caution">
    <text evidence="2">The sequence shown here is derived from an EMBL/GenBank/DDBJ whole genome shotgun (WGS) entry which is preliminary data.</text>
</comment>
<evidence type="ECO:0000313" key="2">
    <source>
        <dbReference type="EMBL" id="RVW52942.1"/>
    </source>
</evidence>
<accession>A0A438EZU4</accession>
<feature type="domain" description="Poor homologous synapsis 1 PH" evidence="1">
    <location>
        <begin position="106"/>
        <end position="139"/>
    </location>
</feature>
<dbReference type="InterPro" id="IPR057619">
    <property type="entry name" value="PH_PHS1"/>
</dbReference>
<proteinExistence type="predicted"/>
<dbReference type="Pfam" id="PF25349">
    <property type="entry name" value="PH_PHS1"/>
    <property type="match status" value="1"/>
</dbReference>
<dbReference type="EMBL" id="QGNW01001159">
    <property type="protein sequence ID" value="RVW52942.1"/>
    <property type="molecule type" value="Genomic_DNA"/>
</dbReference>
<name>A0A438EZU4_VITVI</name>
<dbReference type="AlphaFoldDB" id="A0A438EZU4"/>
<reference evidence="2 3" key="1">
    <citation type="journal article" date="2018" name="PLoS Genet.">
        <title>Population sequencing reveals clonal diversity and ancestral inbreeding in the grapevine cultivar Chardonnay.</title>
        <authorList>
            <person name="Roach M.J."/>
            <person name="Johnson D.L."/>
            <person name="Bohlmann J."/>
            <person name="van Vuuren H.J."/>
            <person name="Jones S.J."/>
            <person name="Pretorius I.S."/>
            <person name="Schmidt S.A."/>
            <person name="Borneman A.R."/>
        </authorList>
    </citation>
    <scope>NUCLEOTIDE SEQUENCE [LARGE SCALE GENOMIC DNA]</scope>
    <source>
        <strain evidence="3">cv. Chardonnay</strain>
        <tissue evidence="2">Leaf</tissue>
    </source>
</reference>
<evidence type="ECO:0000259" key="1">
    <source>
        <dbReference type="Pfam" id="PF25349"/>
    </source>
</evidence>
<organism evidence="2 3">
    <name type="scientific">Vitis vinifera</name>
    <name type="common">Grape</name>
    <dbReference type="NCBI Taxonomy" id="29760"/>
    <lineage>
        <taxon>Eukaryota</taxon>
        <taxon>Viridiplantae</taxon>
        <taxon>Streptophyta</taxon>
        <taxon>Embryophyta</taxon>
        <taxon>Tracheophyta</taxon>
        <taxon>Spermatophyta</taxon>
        <taxon>Magnoliopsida</taxon>
        <taxon>eudicotyledons</taxon>
        <taxon>Gunneridae</taxon>
        <taxon>Pentapetalae</taxon>
        <taxon>rosids</taxon>
        <taxon>Vitales</taxon>
        <taxon>Vitaceae</taxon>
        <taxon>Viteae</taxon>
        <taxon>Vitis</taxon>
    </lineage>
</organism>
<gene>
    <name evidence="2" type="ORF">CK203_072683</name>
</gene>
<evidence type="ECO:0000313" key="3">
    <source>
        <dbReference type="Proteomes" id="UP000288805"/>
    </source>
</evidence>
<dbReference type="Proteomes" id="UP000288805">
    <property type="component" value="Unassembled WGS sequence"/>
</dbReference>